<feature type="region of interest" description="Disordered" evidence="3">
    <location>
        <begin position="110"/>
        <end position="152"/>
    </location>
</feature>
<feature type="region of interest" description="Disordered" evidence="3">
    <location>
        <begin position="546"/>
        <end position="593"/>
    </location>
</feature>
<dbReference type="EMBL" id="BAABUJ010000004">
    <property type="protein sequence ID" value="GAA5794776.1"/>
    <property type="molecule type" value="Genomic_DNA"/>
</dbReference>
<protein>
    <recommendedName>
        <fullName evidence="4">Disease resistance R13L4/SHOC-2-like LRR domain-containing protein</fullName>
    </recommendedName>
</protein>
<evidence type="ECO:0000259" key="4">
    <source>
        <dbReference type="Pfam" id="PF23598"/>
    </source>
</evidence>
<dbReference type="Pfam" id="PF00560">
    <property type="entry name" value="LRR_1"/>
    <property type="match status" value="1"/>
</dbReference>
<feature type="compositionally biased region" description="Acidic residues" evidence="3">
    <location>
        <begin position="110"/>
        <end position="140"/>
    </location>
</feature>
<dbReference type="Gene3D" id="3.80.10.10">
    <property type="entry name" value="Ribonuclease Inhibitor"/>
    <property type="match status" value="1"/>
</dbReference>
<evidence type="ECO:0000256" key="3">
    <source>
        <dbReference type="SAM" id="MobiDB-lite"/>
    </source>
</evidence>
<organism evidence="5 6">
    <name type="scientific">Helicostylum pulchrum</name>
    <dbReference type="NCBI Taxonomy" id="562976"/>
    <lineage>
        <taxon>Eukaryota</taxon>
        <taxon>Fungi</taxon>
        <taxon>Fungi incertae sedis</taxon>
        <taxon>Mucoromycota</taxon>
        <taxon>Mucoromycotina</taxon>
        <taxon>Mucoromycetes</taxon>
        <taxon>Mucorales</taxon>
        <taxon>Mucorineae</taxon>
        <taxon>Mucoraceae</taxon>
        <taxon>Helicostylum</taxon>
    </lineage>
</organism>
<evidence type="ECO:0000313" key="6">
    <source>
        <dbReference type="Proteomes" id="UP001476247"/>
    </source>
</evidence>
<feature type="compositionally biased region" description="Low complexity" evidence="3">
    <location>
        <begin position="452"/>
        <end position="481"/>
    </location>
</feature>
<dbReference type="InterPro" id="IPR003591">
    <property type="entry name" value="Leu-rich_rpt_typical-subtyp"/>
</dbReference>
<keyword evidence="2" id="KW-0677">Repeat</keyword>
<dbReference type="InterPro" id="IPR050216">
    <property type="entry name" value="LRR_domain-containing"/>
</dbReference>
<feature type="region of interest" description="Disordered" evidence="3">
    <location>
        <begin position="442"/>
        <end position="481"/>
    </location>
</feature>
<reference evidence="5 6" key="1">
    <citation type="submission" date="2024-04" db="EMBL/GenBank/DDBJ databases">
        <title>genome sequences of Mucor flavus KT1a and Helicostylum pulchrum KT1b strains isolation_sourced from the surface of a dry-aged beef.</title>
        <authorList>
            <person name="Toyotome T."/>
            <person name="Hosono M."/>
            <person name="Torimaru M."/>
            <person name="Fukuda K."/>
            <person name="Mikami N."/>
        </authorList>
    </citation>
    <scope>NUCLEOTIDE SEQUENCE [LARGE SCALE GENOMIC DNA]</scope>
    <source>
        <strain evidence="5 6">KT1b</strain>
    </source>
</reference>
<dbReference type="InterPro" id="IPR055414">
    <property type="entry name" value="LRR_R13L4/SHOC2-like"/>
</dbReference>
<dbReference type="SMART" id="SM00369">
    <property type="entry name" value="LRR_TYP"/>
    <property type="match status" value="5"/>
</dbReference>
<dbReference type="PROSITE" id="PS51450">
    <property type="entry name" value="LRR"/>
    <property type="match status" value="3"/>
</dbReference>
<name>A0ABP9XIZ7_9FUNG</name>
<keyword evidence="6" id="KW-1185">Reference proteome</keyword>
<feature type="domain" description="Disease resistance R13L4/SHOC-2-like LRR" evidence="4">
    <location>
        <begin position="231"/>
        <end position="325"/>
    </location>
</feature>
<dbReference type="SMART" id="SM00364">
    <property type="entry name" value="LRR_BAC"/>
    <property type="match status" value="5"/>
</dbReference>
<evidence type="ECO:0000256" key="2">
    <source>
        <dbReference type="ARBA" id="ARBA00022737"/>
    </source>
</evidence>
<dbReference type="InterPro" id="IPR032675">
    <property type="entry name" value="LRR_dom_sf"/>
</dbReference>
<dbReference type="InterPro" id="IPR001611">
    <property type="entry name" value="Leu-rich_rpt"/>
</dbReference>
<comment type="caution">
    <text evidence="5">The sequence shown here is derived from an EMBL/GenBank/DDBJ whole genome shotgun (WGS) entry which is preliminary data.</text>
</comment>
<keyword evidence="1" id="KW-0433">Leucine-rich repeat</keyword>
<dbReference type="Pfam" id="PF23598">
    <property type="entry name" value="LRR_14"/>
    <property type="match status" value="1"/>
</dbReference>
<feature type="compositionally biased region" description="Low complexity" evidence="3">
    <location>
        <begin position="552"/>
        <end position="565"/>
    </location>
</feature>
<dbReference type="SUPFAM" id="SSF52058">
    <property type="entry name" value="L domain-like"/>
    <property type="match status" value="1"/>
</dbReference>
<gene>
    <name evidence="5" type="ORF">HPULCUR_000122</name>
</gene>
<proteinExistence type="predicted"/>
<accession>A0ABP9XIZ7</accession>
<evidence type="ECO:0000256" key="1">
    <source>
        <dbReference type="ARBA" id="ARBA00022614"/>
    </source>
</evidence>
<sequence length="593" mass="66359">MGQQQSSKSQAPLTFGYINHKPDTITIDEYDTGRDNSSNTDFVLDNPHLYKLEFTCRHCKPGSLIVAEQSKATCTICKKNKRLSLVRQNLANDLNYIDQTYYPNIVHYEEEEESESEMQESDDYEQEQDNNDDYDDDDDTDTLRDEEGWSKLTVAEVSPSPKRLVSSPLVSVDLSGKSLIKLSSSIGYLNNLTKLDLSDNQMINLPKALGQLTNLRIFNASKNQLESIPDTITGLVRLKAINLSNNKLRNLPKGIGSLPSLIILILNQNQLTELPREISQLNDLITLNVSNNPLKSIPAEIATLKSLRKFTAEDCAFETEFVYSLKHNPPSLFETCARKISSSKIPLPSSLANHPIADYFRNEQTCSFCYGPFFDSFVVRGKFIERTNRQLIALDYKLCCAHWSDEQDRISAMFSTPCVRLPSQNIIVDDILLTPSEEELLPQLPPSDYFDTDTTTTTNDLNTSIPSASSSSSSFVHRPRSSTSSSSLLRIHTMQQQLHHHLSTSFLRHSTLAQENLGAADQSILPFTQLQGQQADHVDRILHTSSPLSQHASSSASSNSSSSKKSNGRAIKDGFAQLGQRLGRRNRDRSETV</sequence>
<dbReference type="PANTHER" id="PTHR48051:SF1">
    <property type="entry name" value="RAS SUPPRESSOR PROTEIN 1"/>
    <property type="match status" value="1"/>
</dbReference>
<dbReference type="Proteomes" id="UP001476247">
    <property type="component" value="Unassembled WGS sequence"/>
</dbReference>
<evidence type="ECO:0000313" key="5">
    <source>
        <dbReference type="EMBL" id="GAA5794776.1"/>
    </source>
</evidence>
<dbReference type="PANTHER" id="PTHR48051">
    <property type="match status" value="1"/>
</dbReference>